<dbReference type="SUPFAM" id="SSF56784">
    <property type="entry name" value="HAD-like"/>
    <property type="match status" value="1"/>
</dbReference>
<dbReference type="AlphaFoldDB" id="A0A1L8DZM7"/>
<dbReference type="NCBIfam" id="TIGR01460">
    <property type="entry name" value="HAD-SF-IIA"/>
    <property type="match status" value="1"/>
</dbReference>
<keyword evidence="1" id="KW-0378">Hydrolase</keyword>
<sequence length="305" mass="34284">MHRVKYLLDLNDEEKKNFLDSFDIMMTDCDGVIWDIFSPIPDTGKALNDVESIGKRVVYVSNNSIRPDSGYETRISGIGAHYRQENIVHPIHSIIHYLRMNKFQGLAYYVGTNHTKNLLIEAGFNIVDGPNGKIDENFGTLTKIVTDGLPVKFVIVDFHFTYTFPQLLRAQIYLRDPECQLIIGVTEKRLPLAKDINLIGPSYFTEALKATMSPEKKPIILGKPGAALGDVVKNKYGVKDPKRVLFVGDLPYSDIIFAKMCGFQSLLVLTGGTSKEDMQNFEDSNIIPDFYTDSIADLSKIIHKS</sequence>
<dbReference type="GO" id="GO:0016791">
    <property type="term" value="F:phosphatase activity"/>
    <property type="evidence" value="ECO:0007669"/>
    <property type="project" value="TreeGrafter"/>
</dbReference>
<protein>
    <submittedName>
        <fullName evidence="5">Putative phosphoglycolate/pyridoxal phosphate phosphatase family</fullName>
    </submittedName>
</protein>
<keyword evidence="4" id="KW-0460">Magnesium</keyword>
<proteinExistence type="inferred from homology"/>
<feature type="binding site" evidence="4">
    <location>
        <position position="249"/>
    </location>
    <ligand>
        <name>Mg(2+)</name>
        <dbReference type="ChEBI" id="CHEBI:18420"/>
    </ligand>
</feature>
<dbReference type="GO" id="GO:0005737">
    <property type="term" value="C:cytoplasm"/>
    <property type="evidence" value="ECO:0007669"/>
    <property type="project" value="TreeGrafter"/>
</dbReference>
<feature type="binding site" evidence="3">
    <location>
        <position position="223"/>
    </location>
    <ligand>
        <name>substrate</name>
    </ligand>
</feature>
<evidence type="ECO:0000256" key="1">
    <source>
        <dbReference type="PIRNR" id="PIRNR000915"/>
    </source>
</evidence>
<dbReference type="PANTHER" id="PTHR19288:SF4">
    <property type="entry name" value="RE04130P-RELATED"/>
    <property type="match status" value="1"/>
</dbReference>
<dbReference type="Gene3D" id="3.40.50.1000">
    <property type="entry name" value="HAD superfamily/HAD-like"/>
    <property type="match status" value="2"/>
</dbReference>
<organism evidence="5">
    <name type="scientific">Nyssomyia neivai</name>
    <dbReference type="NCBI Taxonomy" id="330878"/>
    <lineage>
        <taxon>Eukaryota</taxon>
        <taxon>Metazoa</taxon>
        <taxon>Ecdysozoa</taxon>
        <taxon>Arthropoda</taxon>
        <taxon>Hexapoda</taxon>
        <taxon>Insecta</taxon>
        <taxon>Pterygota</taxon>
        <taxon>Neoptera</taxon>
        <taxon>Endopterygota</taxon>
        <taxon>Diptera</taxon>
        <taxon>Nematocera</taxon>
        <taxon>Psychodoidea</taxon>
        <taxon>Psychodidae</taxon>
        <taxon>Nyssomyia</taxon>
    </lineage>
</organism>
<evidence type="ECO:0000256" key="4">
    <source>
        <dbReference type="PIRSR" id="PIRSR000915-3"/>
    </source>
</evidence>
<evidence type="ECO:0000256" key="3">
    <source>
        <dbReference type="PIRSR" id="PIRSR000915-2"/>
    </source>
</evidence>
<accession>A0A1L8DZM7</accession>
<feature type="active site" description="Nucleophile" evidence="2">
    <location>
        <position position="28"/>
    </location>
</feature>
<dbReference type="EMBL" id="GFDF01002154">
    <property type="protein sequence ID" value="JAV11930.1"/>
    <property type="molecule type" value="Transcribed_RNA"/>
</dbReference>
<dbReference type="PIRSF" id="PIRSF000915">
    <property type="entry name" value="PGP-type_phosphatase"/>
    <property type="match status" value="1"/>
</dbReference>
<dbReference type="InterPro" id="IPR023214">
    <property type="entry name" value="HAD_sf"/>
</dbReference>
<evidence type="ECO:0000256" key="2">
    <source>
        <dbReference type="PIRSR" id="PIRSR000915-1"/>
    </source>
</evidence>
<dbReference type="PANTHER" id="PTHR19288">
    <property type="entry name" value="4-NITROPHENYLPHOSPHATASE-RELATED"/>
    <property type="match status" value="1"/>
</dbReference>
<dbReference type="Pfam" id="PF13242">
    <property type="entry name" value="Hydrolase_like"/>
    <property type="match status" value="1"/>
</dbReference>
<comment type="similarity">
    <text evidence="1">Belongs to the HAD-like hydrolase superfamily.</text>
</comment>
<feature type="binding site" evidence="4">
    <location>
        <position position="28"/>
    </location>
    <ligand>
        <name>Mg(2+)</name>
        <dbReference type="ChEBI" id="CHEBI:18420"/>
    </ligand>
</feature>
<feature type="binding site" evidence="4">
    <location>
        <position position="30"/>
    </location>
    <ligand>
        <name>Mg(2+)</name>
        <dbReference type="ChEBI" id="CHEBI:18420"/>
    </ligand>
</feature>
<dbReference type="Pfam" id="PF13344">
    <property type="entry name" value="Hydrolase_6"/>
    <property type="match status" value="1"/>
</dbReference>
<dbReference type="InterPro" id="IPR006357">
    <property type="entry name" value="HAD-SF_hydro_IIA"/>
</dbReference>
<keyword evidence="4" id="KW-0479">Metal-binding</keyword>
<evidence type="ECO:0000313" key="5">
    <source>
        <dbReference type="EMBL" id="JAV11930.1"/>
    </source>
</evidence>
<comment type="cofactor">
    <cofactor evidence="4">
        <name>Mg(2+)</name>
        <dbReference type="ChEBI" id="CHEBI:18420"/>
    </cofactor>
    <text evidence="4">Divalent metal ions. Mg(2+) is the most effective.</text>
</comment>
<feature type="binding site" evidence="3">
    <location>
        <begin position="61"/>
        <end position="63"/>
    </location>
    <ligand>
        <name>substrate</name>
    </ligand>
</feature>
<name>A0A1L8DZM7_9DIPT</name>
<reference evidence="5" key="1">
    <citation type="submission" date="2016-12" db="EMBL/GenBank/DDBJ databases">
        <title>An insight into the sialome and mialome of the sand fly, Nyssomyia neivai.</title>
        <authorList>
            <person name="Sebastian V."/>
            <person name="Goulart T.M."/>
            <person name="Oliveira W."/>
            <person name="Calvo E."/>
            <person name="Oliveira L.F."/>
            <person name="Pinto M.C."/>
            <person name="Rosselino A.M."/>
            <person name="Ribeiro J.M."/>
        </authorList>
    </citation>
    <scope>NUCLEOTIDE SEQUENCE</scope>
</reference>
<dbReference type="GO" id="GO:0046872">
    <property type="term" value="F:metal ion binding"/>
    <property type="evidence" value="ECO:0007669"/>
    <property type="project" value="UniProtKB-KW"/>
</dbReference>
<dbReference type="InterPro" id="IPR036412">
    <property type="entry name" value="HAD-like_sf"/>
</dbReference>
<feature type="active site" description="Proton donor" evidence="2">
    <location>
        <position position="30"/>
    </location>
</feature>